<feature type="non-terminal residue" evidence="1">
    <location>
        <position position="44"/>
    </location>
</feature>
<dbReference type="EMBL" id="BARV01008267">
    <property type="protein sequence ID" value="GAI17641.1"/>
    <property type="molecule type" value="Genomic_DNA"/>
</dbReference>
<evidence type="ECO:0000313" key="1">
    <source>
        <dbReference type="EMBL" id="GAI17641.1"/>
    </source>
</evidence>
<proteinExistence type="predicted"/>
<dbReference type="AlphaFoldDB" id="X1MHV3"/>
<protein>
    <submittedName>
        <fullName evidence="1">Uncharacterized protein</fullName>
    </submittedName>
</protein>
<name>X1MHV3_9ZZZZ</name>
<gene>
    <name evidence="1" type="ORF">S06H3_16678</name>
</gene>
<reference evidence="1" key="1">
    <citation type="journal article" date="2014" name="Front. Microbiol.">
        <title>High frequency of phylogenetically diverse reductive dehalogenase-homologous genes in deep subseafloor sedimentary metagenomes.</title>
        <authorList>
            <person name="Kawai M."/>
            <person name="Futagami T."/>
            <person name="Toyoda A."/>
            <person name="Takaki Y."/>
            <person name="Nishi S."/>
            <person name="Hori S."/>
            <person name="Arai W."/>
            <person name="Tsubouchi T."/>
            <person name="Morono Y."/>
            <person name="Uchiyama I."/>
            <person name="Ito T."/>
            <person name="Fujiyama A."/>
            <person name="Inagaki F."/>
            <person name="Takami H."/>
        </authorList>
    </citation>
    <scope>NUCLEOTIDE SEQUENCE</scope>
    <source>
        <strain evidence="1">Expedition CK06-06</strain>
    </source>
</reference>
<organism evidence="1">
    <name type="scientific">marine sediment metagenome</name>
    <dbReference type="NCBI Taxonomy" id="412755"/>
    <lineage>
        <taxon>unclassified sequences</taxon>
        <taxon>metagenomes</taxon>
        <taxon>ecological metagenomes</taxon>
    </lineage>
</organism>
<comment type="caution">
    <text evidence="1">The sequence shown here is derived from an EMBL/GenBank/DDBJ whole genome shotgun (WGS) entry which is preliminary data.</text>
</comment>
<accession>X1MHV3</accession>
<sequence length="44" mass="4642">MIDGFDLGVPTADLANVVNTVGGWTGVELAWMTDMTAWSMVLVG</sequence>